<dbReference type="InterPro" id="IPR007860">
    <property type="entry name" value="DNA_mmatch_repair_MutS_con_dom"/>
</dbReference>
<sequence>MSTTPMMEQYLRIKKDYQDAFLFFRLGDFYELFFDDAKKAAKELEITLTGRGKGDEKIPMCGVPHHSAKQYIRQLIDQGYKVAICEQTEDPQMAKGVVKREVVQVITPGTVMDTGAFHDKENNFLVALYATGQKEETTLAAIDTTTGEFRLTKLNSMDDLASELAVYQAKEVVTMDSFPEDILNETVKPMGITVSHVDEVHHHTPDHAVEGLDDIDMRNAAEVLFEYVQRTTRRVLDHVQTAEVYIRQAYMHLDAYSKRNLELTGTLREQRKAGSLLGVIDETNTAMGGRLLKQWIGKPLLDLDRIASRQRMVRSLMDYFFERQALKTALQGVYDLERLSGRVAFGNVNGRDFIQLKHSLEQVPHILALIEDIAGDDSTPLIEGADACDELKALLETSIREDCPVSITEGGLLKDGYDEQLDLYREAMTNGKAWIAELEKSERDFTGIKSLKVGFNKVFGYYIEVTKANIQSLPEGRYERKQTLSNAERYITEELKEKEQLILEAEEKSEKLEHELFLAIRDHVKAYIRPLQKLARTVSAIDVLVSFAEVSERLGYVQPELEMHGDVHVKNGRHPVVETMIDHGEYIANDLVMNQEKEILLITGPNMAGKSTYMRQLAHLSILAQIGCFVPAEEAKLPIFDQIFTRIGAADDLAQGQSTFMVEMMETRRALKHASRESLILLDEIGRGTSTYDGMSLAQAVIEYVHDTVQAKTLFSTHYHELTHLEESLERCHNVHVAAKEEDGEVVFLHKVVDGPADRSYGIYVAQLAELPREVIERAKVLLEEFESEADTTSASKRHERIQDEQIPLFDADMSQPVISDEEIHVLNAIRELNLLHLTPIQAIQLLDELKGKLKA</sequence>
<comment type="function">
    <text evidence="8">This protein is involved in the repair of mismatches in DNA. It is possible that it carries out the mismatch recognition step. This protein has a weak ATPase activity.</text>
</comment>
<dbReference type="Pfam" id="PF05190">
    <property type="entry name" value="MutS_IV"/>
    <property type="match status" value="1"/>
</dbReference>
<gene>
    <name evidence="8 12" type="primary">mutS</name>
    <name evidence="12" type="ORF">BBEV_1749</name>
</gene>
<dbReference type="InterPro" id="IPR045076">
    <property type="entry name" value="MutS"/>
</dbReference>
<dbReference type="GO" id="GO:0005524">
    <property type="term" value="F:ATP binding"/>
    <property type="evidence" value="ECO:0007669"/>
    <property type="project" value="UniProtKB-UniRule"/>
</dbReference>
<evidence type="ECO:0000313" key="13">
    <source>
        <dbReference type="Proteomes" id="UP000094463"/>
    </source>
</evidence>
<reference evidence="12 13" key="1">
    <citation type="submission" date="2015-08" db="EMBL/GenBank/DDBJ databases">
        <title>The complete genome sequence of Bacillus beveridgei MLTeJB.</title>
        <authorList>
            <person name="Hanson T.E."/>
            <person name="Mesa C."/>
            <person name="Basesman S.M."/>
            <person name="Oremland R.S."/>
        </authorList>
    </citation>
    <scope>NUCLEOTIDE SEQUENCE [LARGE SCALE GENOMIC DNA]</scope>
    <source>
        <strain evidence="12 13">MLTeJB</strain>
    </source>
</reference>
<keyword evidence="7 8" id="KW-0234">DNA repair</keyword>
<keyword evidence="13" id="KW-1185">Reference proteome</keyword>
<dbReference type="NCBIfam" id="TIGR01070">
    <property type="entry name" value="mutS1"/>
    <property type="match status" value="1"/>
</dbReference>
<dbReference type="Gene3D" id="3.40.50.300">
    <property type="entry name" value="P-loop containing nucleotide triphosphate hydrolases"/>
    <property type="match status" value="1"/>
</dbReference>
<dbReference type="Gene3D" id="1.10.1420.10">
    <property type="match status" value="2"/>
</dbReference>
<dbReference type="PANTHER" id="PTHR11361">
    <property type="entry name" value="DNA MISMATCH REPAIR PROTEIN MUTS FAMILY MEMBER"/>
    <property type="match status" value="1"/>
</dbReference>
<dbReference type="InterPro" id="IPR000432">
    <property type="entry name" value="DNA_mismatch_repair_MutS_C"/>
</dbReference>
<dbReference type="Proteomes" id="UP000094463">
    <property type="component" value="Chromosome"/>
</dbReference>
<dbReference type="SMART" id="SM00533">
    <property type="entry name" value="MUTSd"/>
    <property type="match status" value="1"/>
</dbReference>
<name>A0A1D7QVS0_9BACI</name>
<dbReference type="SMART" id="SM00534">
    <property type="entry name" value="MUTSac"/>
    <property type="match status" value="1"/>
</dbReference>
<evidence type="ECO:0000313" key="12">
    <source>
        <dbReference type="EMBL" id="AOM83110.1"/>
    </source>
</evidence>
<dbReference type="Pfam" id="PF00488">
    <property type="entry name" value="MutS_V"/>
    <property type="match status" value="1"/>
</dbReference>
<dbReference type="GO" id="GO:0140664">
    <property type="term" value="F:ATP-dependent DNA damage sensor activity"/>
    <property type="evidence" value="ECO:0007669"/>
    <property type="project" value="InterPro"/>
</dbReference>
<accession>A0A1D7QVS0</accession>
<dbReference type="GO" id="GO:0005829">
    <property type="term" value="C:cytosol"/>
    <property type="evidence" value="ECO:0007669"/>
    <property type="project" value="TreeGrafter"/>
</dbReference>
<keyword evidence="6 8" id="KW-0238">DNA-binding</keyword>
<dbReference type="InterPro" id="IPR036678">
    <property type="entry name" value="MutS_con_dom_sf"/>
</dbReference>
<dbReference type="SUPFAM" id="SSF55271">
    <property type="entry name" value="DNA repair protein MutS, domain I"/>
    <property type="match status" value="1"/>
</dbReference>
<evidence type="ECO:0000256" key="3">
    <source>
        <dbReference type="ARBA" id="ARBA00022741"/>
    </source>
</evidence>
<dbReference type="GO" id="GO:0003684">
    <property type="term" value="F:damaged DNA binding"/>
    <property type="evidence" value="ECO:0007669"/>
    <property type="project" value="UniProtKB-UniRule"/>
</dbReference>
<dbReference type="Pfam" id="PF05192">
    <property type="entry name" value="MutS_III"/>
    <property type="match status" value="1"/>
</dbReference>
<dbReference type="InterPro" id="IPR007696">
    <property type="entry name" value="DNA_mismatch_repair_MutS_core"/>
</dbReference>
<protein>
    <recommendedName>
        <fullName evidence="2 8">DNA mismatch repair protein MutS</fullName>
    </recommendedName>
</protein>
<keyword evidence="10" id="KW-0175">Coiled coil</keyword>
<dbReference type="RefSeq" id="WP_069365123.1">
    <property type="nucleotide sequence ID" value="NZ_CP012502.1"/>
</dbReference>
<dbReference type="KEGG" id="bbev:BBEV_1749"/>
<dbReference type="FunFam" id="3.40.50.300:FF:000896">
    <property type="entry name" value="DNA mismatch repair protein MutS"/>
    <property type="match status" value="1"/>
</dbReference>
<feature type="coiled-coil region" evidence="10">
    <location>
        <begin position="484"/>
        <end position="515"/>
    </location>
</feature>
<dbReference type="InterPro" id="IPR036187">
    <property type="entry name" value="DNA_mismatch_repair_MutS_sf"/>
</dbReference>
<dbReference type="Gene3D" id="3.40.1170.10">
    <property type="entry name" value="DNA repair protein MutS, domain I"/>
    <property type="match status" value="1"/>
</dbReference>
<dbReference type="PATRIC" id="fig|632773.3.peg.1836"/>
<dbReference type="EMBL" id="CP012502">
    <property type="protein sequence ID" value="AOM83110.1"/>
    <property type="molecule type" value="Genomic_DNA"/>
</dbReference>
<evidence type="ECO:0000256" key="9">
    <source>
        <dbReference type="RuleBase" id="RU003756"/>
    </source>
</evidence>
<dbReference type="FunFam" id="3.40.1170.10:FF:000001">
    <property type="entry name" value="DNA mismatch repair protein MutS"/>
    <property type="match status" value="1"/>
</dbReference>
<evidence type="ECO:0000256" key="10">
    <source>
        <dbReference type="SAM" id="Coils"/>
    </source>
</evidence>
<organism evidence="12 13">
    <name type="scientific">Salisediminibacterium beveridgei</name>
    <dbReference type="NCBI Taxonomy" id="632773"/>
    <lineage>
        <taxon>Bacteria</taxon>
        <taxon>Bacillati</taxon>
        <taxon>Bacillota</taxon>
        <taxon>Bacilli</taxon>
        <taxon>Bacillales</taxon>
        <taxon>Bacillaceae</taxon>
        <taxon>Salisediminibacterium</taxon>
    </lineage>
</organism>
<keyword evidence="3 8" id="KW-0547">Nucleotide-binding</keyword>
<dbReference type="InterPro" id="IPR016151">
    <property type="entry name" value="DNA_mismatch_repair_MutS_N"/>
</dbReference>
<keyword evidence="4 8" id="KW-0227">DNA damage</keyword>
<dbReference type="PIRSF" id="PIRSF037677">
    <property type="entry name" value="DNA_mis_repair_Msh6"/>
    <property type="match status" value="1"/>
</dbReference>
<dbReference type="CDD" id="cd03284">
    <property type="entry name" value="ABC_MutS1"/>
    <property type="match status" value="1"/>
</dbReference>
<dbReference type="NCBIfam" id="NF003810">
    <property type="entry name" value="PRK05399.1"/>
    <property type="match status" value="1"/>
</dbReference>
<dbReference type="GO" id="GO:0030983">
    <property type="term" value="F:mismatched DNA binding"/>
    <property type="evidence" value="ECO:0007669"/>
    <property type="project" value="InterPro"/>
</dbReference>
<dbReference type="SUPFAM" id="SSF53150">
    <property type="entry name" value="DNA repair protein MutS, domain II"/>
    <property type="match status" value="1"/>
</dbReference>
<evidence type="ECO:0000256" key="5">
    <source>
        <dbReference type="ARBA" id="ARBA00022840"/>
    </source>
</evidence>
<evidence type="ECO:0000256" key="2">
    <source>
        <dbReference type="ARBA" id="ARBA00021982"/>
    </source>
</evidence>
<dbReference type="InterPro" id="IPR027417">
    <property type="entry name" value="P-loop_NTPase"/>
</dbReference>
<dbReference type="InterPro" id="IPR005748">
    <property type="entry name" value="DNA_mismatch_repair_MutS"/>
</dbReference>
<dbReference type="FunFam" id="1.10.1420.10:FF:000007">
    <property type="entry name" value="DNA mismatch repair protein MutS"/>
    <property type="match status" value="1"/>
</dbReference>
<dbReference type="InterPro" id="IPR017261">
    <property type="entry name" value="DNA_mismatch_repair_MutS/MSH"/>
</dbReference>
<dbReference type="PANTHER" id="PTHR11361:SF34">
    <property type="entry name" value="DNA MISMATCH REPAIR PROTEIN MSH1, MITOCHONDRIAL"/>
    <property type="match status" value="1"/>
</dbReference>
<dbReference type="InterPro" id="IPR007695">
    <property type="entry name" value="DNA_mismatch_repair_MutS-lik_N"/>
</dbReference>
<dbReference type="InterPro" id="IPR007861">
    <property type="entry name" value="DNA_mismatch_repair_MutS_clamp"/>
</dbReference>
<feature type="binding site" evidence="8">
    <location>
        <begin position="604"/>
        <end position="611"/>
    </location>
    <ligand>
        <name>ATP</name>
        <dbReference type="ChEBI" id="CHEBI:30616"/>
    </ligand>
</feature>
<evidence type="ECO:0000256" key="8">
    <source>
        <dbReference type="HAMAP-Rule" id="MF_00096"/>
    </source>
</evidence>
<evidence type="ECO:0000256" key="6">
    <source>
        <dbReference type="ARBA" id="ARBA00023125"/>
    </source>
</evidence>
<dbReference type="AlphaFoldDB" id="A0A1D7QVS0"/>
<dbReference type="OrthoDB" id="9802448at2"/>
<evidence type="ECO:0000259" key="11">
    <source>
        <dbReference type="PROSITE" id="PS00486"/>
    </source>
</evidence>
<dbReference type="Pfam" id="PF05188">
    <property type="entry name" value="MutS_II"/>
    <property type="match status" value="1"/>
</dbReference>
<evidence type="ECO:0000256" key="7">
    <source>
        <dbReference type="ARBA" id="ARBA00023204"/>
    </source>
</evidence>
<dbReference type="PROSITE" id="PS00486">
    <property type="entry name" value="DNA_MISMATCH_REPAIR_2"/>
    <property type="match status" value="1"/>
</dbReference>
<keyword evidence="5 8" id="KW-0067">ATP-binding</keyword>
<feature type="domain" description="DNA mismatch repair proteins mutS family" evidence="11">
    <location>
        <begin position="678"/>
        <end position="694"/>
    </location>
</feature>
<dbReference type="Gene3D" id="3.30.420.110">
    <property type="entry name" value="MutS, connector domain"/>
    <property type="match status" value="1"/>
</dbReference>
<proteinExistence type="inferred from homology"/>
<dbReference type="HAMAP" id="MF_00096">
    <property type="entry name" value="MutS"/>
    <property type="match status" value="1"/>
</dbReference>
<dbReference type="SUPFAM" id="SSF48334">
    <property type="entry name" value="DNA repair protein MutS, domain III"/>
    <property type="match status" value="1"/>
</dbReference>
<comment type="similarity">
    <text evidence="1 8 9">Belongs to the DNA mismatch repair MutS family.</text>
</comment>
<dbReference type="Pfam" id="PF01624">
    <property type="entry name" value="MutS_I"/>
    <property type="match status" value="1"/>
</dbReference>
<dbReference type="GO" id="GO:0006298">
    <property type="term" value="P:mismatch repair"/>
    <property type="evidence" value="ECO:0007669"/>
    <property type="project" value="UniProtKB-UniRule"/>
</dbReference>
<dbReference type="SUPFAM" id="SSF52540">
    <property type="entry name" value="P-loop containing nucleoside triphosphate hydrolases"/>
    <property type="match status" value="1"/>
</dbReference>
<evidence type="ECO:0000256" key="1">
    <source>
        <dbReference type="ARBA" id="ARBA00006271"/>
    </source>
</evidence>
<dbReference type="STRING" id="632773.BBEV_1749"/>
<evidence type="ECO:0000256" key="4">
    <source>
        <dbReference type="ARBA" id="ARBA00022763"/>
    </source>
</evidence>